<dbReference type="SUPFAM" id="SSF54975">
    <property type="entry name" value="Acylphosphatase/BLUF domain-like"/>
    <property type="match status" value="1"/>
</dbReference>
<evidence type="ECO:0000256" key="1">
    <source>
        <dbReference type="PROSITE-ProRule" id="PRU00520"/>
    </source>
</evidence>
<dbReference type="Gene3D" id="3.30.70.100">
    <property type="match status" value="1"/>
</dbReference>
<evidence type="ECO:0000259" key="3">
    <source>
        <dbReference type="PROSITE" id="PS51160"/>
    </source>
</evidence>
<dbReference type="Proteomes" id="UP000053091">
    <property type="component" value="Unassembled WGS sequence"/>
</dbReference>
<evidence type="ECO:0000313" key="5">
    <source>
        <dbReference type="Proteomes" id="UP000053091"/>
    </source>
</evidence>
<dbReference type="InterPro" id="IPR001792">
    <property type="entry name" value="Acylphosphatase-like_dom"/>
</dbReference>
<dbReference type="PROSITE" id="PS51160">
    <property type="entry name" value="ACYLPHOSPHATASE_3"/>
    <property type="match status" value="1"/>
</dbReference>
<keyword evidence="5" id="KW-1185">Reference proteome</keyword>
<protein>
    <submittedName>
        <fullName evidence="4">Acylphosphatase</fullName>
    </submittedName>
</protein>
<dbReference type="AlphaFoldDB" id="A0A0S7BXA9"/>
<comment type="similarity">
    <text evidence="2">Belongs to the acylphosphatase family.</text>
</comment>
<dbReference type="STRING" id="1678841.TBC1_11527"/>
<reference evidence="4" key="1">
    <citation type="journal article" date="2015" name="Genome Announc.">
        <title>Draft Genome Sequence of Bacteroidales Strain TBC1, a Novel Isolate from a Methanogenic Wastewater Treatment System.</title>
        <authorList>
            <person name="Tourlousse D.M."/>
            <person name="Matsuura N."/>
            <person name="Sun L."/>
            <person name="Toyonaga M."/>
            <person name="Kuroda K."/>
            <person name="Ohashi A."/>
            <person name="Cruz R."/>
            <person name="Yamaguchi T."/>
            <person name="Sekiguchi Y."/>
        </authorList>
    </citation>
    <scope>NUCLEOTIDE SEQUENCE [LARGE SCALE GENOMIC DNA]</scope>
    <source>
        <strain evidence="4">TBC1</strain>
    </source>
</reference>
<evidence type="ECO:0000313" key="4">
    <source>
        <dbReference type="EMBL" id="GAP42398.1"/>
    </source>
</evidence>
<accession>A0A0S7BXA9</accession>
<organism evidence="4">
    <name type="scientific">Lentimicrobium saccharophilum</name>
    <dbReference type="NCBI Taxonomy" id="1678841"/>
    <lineage>
        <taxon>Bacteria</taxon>
        <taxon>Pseudomonadati</taxon>
        <taxon>Bacteroidota</taxon>
        <taxon>Bacteroidia</taxon>
        <taxon>Bacteroidales</taxon>
        <taxon>Lentimicrobiaceae</taxon>
        <taxon>Lentimicrobium</taxon>
    </lineage>
</organism>
<gene>
    <name evidence="4" type="ORF">TBC1_11527</name>
</gene>
<sequence>MTTCSMITFHRATYDDGFGFSCMQAAYKLGIRGRMDYSPQQGVTILAEGEEESLSAFIDWINQHAGLINHFNNQQLNRQPFNYKEFDIYRHTA</sequence>
<dbReference type="OrthoDB" id="3182027at2"/>
<evidence type="ECO:0000256" key="2">
    <source>
        <dbReference type="RuleBase" id="RU004168"/>
    </source>
</evidence>
<name>A0A0S7BXA9_9BACT</name>
<proteinExistence type="inferred from homology"/>
<feature type="domain" description="Acylphosphatase-like" evidence="3">
    <location>
        <begin position="3"/>
        <end position="90"/>
    </location>
</feature>
<dbReference type="InterPro" id="IPR036046">
    <property type="entry name" value="Acylphosphatase-like_dom_sf"/>
</dbReference>
<dbReference type="EMBL" id="DF968182">
    <property type="protein sequence ID" value="GAP42398.1"/>
    <property type="molecule type" value="Genomic_DNA"/>
</dbReference>
<dbReference type="Pfam" id="PF00708">
    <property type="entry name" value="Acylphosphatase"/>
    <property type="match status" value="1"/>
</dbReference>
<comment type="caution">
    <text evidence="1">Lacks conserved residue(s) required for the propagation of feature annotation.</text>
</comment>